<accession>A0ACB9T2E5</accession>
<dbReference type="EMBL" id="CM043019">
    <property type="protein sequence ID" value="KAI4460943.1"/>
    <property type="molecule type" value="Genomic_DNA"/>
</dbReference>
<comment type="caution">
    <text evidence="1">The sequence shown here is derived from an EMBL/GenBank/DDBJ whole genome shotgun (WGS) entry which is preliminary data.</text>
</comment>
<evidence type="ECO:0000313" key="1">
    <source>
        <dbReference type="EMBL" id="KAI4460943.1"/>
    </source>
</evidence>
<gene>
    <name evidence="1" type="ORF">MML48_5g00015954</name>
</gene>
<organism evidence="1 2">
    <name type="scientific">Holotrichia oblita</name>
    <name type="common">Chafer beetle</name>
    <dbReference type="NCBI Taxonomy" id="644536"/>
    <lineage>
        <taxon>Eukaryota</taxon>
        <taxon>Metazoa</taxon>
        <taxon>Ecdysozoa</taxon>
        <taxon>Arthropoda</taxon>
        <taxon>Hexapoda</taxon>
        <taxon>Insecta</taxon>
        <taxon>Pterygota</taxon>
        <taxon>Neoptera</taxon>
        <taxon>Endopterygota</taxon>
        <taxon>Coleoptera</taxon>
        <taxon>Polyphaga</taxon>
        <taxon>Scarabaeiformia</taxon>
        <taxon>Scarabaeidae</taxon>
        <taxon>Melolonthinae</taxon>
        <taxon>Holotrichia</taxon>
    </lineage>
</organism>
<reference evidence="1" key="1">
    <citation type="submission" date="2022-04" db="EMBL/GenBank/DDBJ databases">
        <title>Chromosome-scale genome assembly of Holotrichia oblita Faldermann.</title>
        <authorList>
            <person name="Rongchong L."/>
        </authorList>
    </citation>
    <scope>NUCLEOTIDE SEQUENCE</scope>
    <source>
        <strain evidence="1">81SQS9</strain>
    </source>
</reference>
<keyword evidence="2" id="KW-1185">Reference proteome</keyword>
<name>A0ACB9T2E5_HOLOL</name>
<dbReference type="Proteomes" id="UP001056778">
    <property type="component" value="Chromosome 5"/>
</dbReference>
<evidence type="ECO:0000313" key="2">
    <source>
        <dbReference type="Proteomes" id="UP001056778"/>
    </source>
</evidence>
<protein>
    <submittedName>
        <fullName evidence="1">Tetraspanin</fullName>
    </submittedName>
</protein>
<proteinExistence type="predicted"/>
<sequence>MLSLKCRKALCVLYSWILFISGVVLICFALVLAYRIFYYYYKFVPLNYYCPCALLCALGVCHLFLTWLAINGPTTEHDFHIIAFIAITATLFFIEISAGIWTIVLWTKADEVVSSFMKESLIKSYEYDKEAWKRLQQDLHCCGFNGSVDYEKIEIYPSSCCSLTDNSSTSSCTIIKTGCRDPALSHLEYLIIQISITSFSVAIYQFIIFLSVLLALQLTISLISFLNMGNATSSKIGAIMRNQLQSEDEVERDSFHNIESHYACCGIDSPNDYVDADFDAGKCCSNNEGVCTTEHIQNSTSLSRKPGCAETVANVIRRIALEIGCYSTVSAVLQFFEIICVFFRTIS</sequence>